<accession>A0ABW3MH61</accession>
<name>A0ABW3MH61_9PSEU</name>
<dbReference type="EMBL" id="JBHTIS010002156">
    <property type="protein sequence ID" value="MFD1049402.1"/>
    <property type="molecule type" value="Genomic_DNA"/>
</dbReference>
<reference evidence="2" key="1">
    <citation type="journal article" date="2019" name="Int. J. Syst. Evol. Microbiol.">
        <title>The Global Catalogue of Microorganisms (GCM) 10K type strain sequencing project: providing services to taxonomists for standard genome sequencing and annotation.</title>
        <authorList>
            <consortium name="The Broad Institute Genomics Platform"/>
            <consortium name="The Broad Institute Genome Sequencing Center for Infectious Disease"/>
            <person name="Wu L."/>
            <person name="Ma J."/>
        </authorList>
    </citation>
    <scope>NUCLEOTIDE SEQUENCE [LARGE SCALE GENOMIC DNA]</scope>
    <source>
        <strain evidence="2">JCM 31486</strain>
    </source>
</reference>
<dbReference type="Proteomes" id="UP001597045">
    <property type="component" value="Unassembled WGS sequence"/>
</dbReference>
<evidence type="ECO:0000313" key="1">
    <source>
        <dbReference type="EMBL" id="MFD1049402.1"/>
    </source>
</evidence>
<dbReference type="Gene3D" id="3.40.50.1820">
    <property type="entry name" value="alpha/beta hydrolase"/>
    <property type="match status" value="1"/>
</dbReference>
<proteinExistence type="predicted"/>
<sequence>LIMRIGRISDHNLALTAGYRPGVVDGDLHLVVATPDPAKADTDVAERTAQLRPYATGRIVAQAVGCEHRQLLQAGPAAEVGRIITEALRE</sequence>
<dbReference type="SUPFAM" id="SSF53474">
    <property type="entry name" value="alpha/beta-Hydrolases"/>
    <property type="match status" value="1"/>
</dbReference>
<protein>
    <recommendedName>
        <fullName evidence="3">Alpha/beta hydrolase</fullName>
    </recommendedName>
</protein>
<evidence type="ECO:0008006" key="3">
    <source>
        <dbReference type="Google" id="ProtNLM"/>
    </source>
</evidence>
<keyword evidence="2" id="KW-1185">Reference proteome</keyword>
<dbReference type="InterPro" id="IPR029058">
    <property type="entry name" value="AB_hydrolase_fold"/>
</dbReference>
<comment type="caution">
    <text evidence="1">The sequence shown here is derived from an EMBL/GenBank/DDBJ whole genome shotgun (WGS) entry which is preliminary data.</text>
</comment>
<feature type="non-terminal residue" evidence="1">
    <location>
        <position position="1"/>
    </location>
</feature>
<organism evidence="1 2">
    <name type="scientific">Kibdelosporangium lantanae</name>
    <dbReference type="NCBI Taxonomy" id="1497396"/>
    <lineage>
        <taxon>Bacteria</taxon>
        <taxon>Bacillati</taxon>
        <taxon>Actinomycetota</taxon>
        <taxon>Actinomycetes</taxon>
        <taxon>Pseudonocardiales</taxon>
        <taxon>Pseudonocardiaceae</taxon>
        <taxon>Kibdelosporangium</taxon>
    </lineage>
</organism>
<gene>
    <name evidence="1" type="ORF">ACFQ1S_29630</name>
</gene>
<evidence type="ECO:0000313" key="2">
    <source>
        <dbReference type="Proteomes" id="UP001597045"/>
    </source>
</evidence>